<dbReference type="InterPro" id="IPR005828">
    <property type="entry name" value="MFS_sugar_transport-like"/>
</dbReference>
<keyword evidence="2" id="KW-0813">Transport</keyword>
<dbReference type="InterPro" id="IPR020846">
    <property type="entry name" value="MFS_dom"/>
</dbReference>
<evidence type="ECO:0000256" key="2">
    <source>
        <dbReference type="ARBA" id="ARBA00022448"/>
    </source>
</evidence>
<accession>A0A220MAW5</accession>
<feature type="transmembrane region" description="Helical" evidence="7">
    <location>
        <begin position="251"/>
        <end position="272"/>
    </location>
</feature>
<reference evidence="9 10" key="1">
    <citation type="submission" date="2016-11" db="EMBL/GenBank/DDBJ databases">
        <authorList>
            <person name="Jaros S."/>
            <person name="Januszkiewicz K."/>
            <person name="Wedrychowicz H."/>
        </authorList>
    </citation>
    <scope>NUCLEOTIDE SEQUENCE [LARGE SCALE GENOMIC DNA]</scope>
    <source>
        <strain evidence="9 10">NF2</strain>
    </source>
</reference>
<dbReference type="KEGG" id="bfm:BP422_00300"/>
<feature type="transmembrane region" description="Helical" evidence="7">
    <location>
        <begin position="308"/>
        <end position="330"/>
    </location>
</feature>
<evidence type="ECO:0000256" key="3">
    <source>
        <dbReference type="ARBA" id="ARBA00022475"/>
    </source>
</evidence>
<dbReference type="EMBL" id="CP018145">
    <property type="protein sequence ID" value="ASJ52127.1"/>
    <property type="molecule type" value="Genomic_DNA"/>
</dbReference>
<protein>
    <submittedName>
        <fullName evidence="9">MFS transporter</fullName>
    </submittedName>
</protein>
<keyword evidence="4 7" id="KW-0812">Transmembrane</keyword>
<evidence type="ECO:0000256" key="1">
    <source>
        <dbReference type="ARBA" id="ARBA00004651"/>
    </source>
</evidence>
<name>A0A220MAW5_9BACL</name>
<dbReference type="Gene3D" id="1.20.1250.20">
    <property type="entry name" value="MFS general substrate transporter like domains"/>
    <property type="match status" value="1"/>
</dbReference>
<feature type="transmembrane region" description="Helical" evidence="7">
    <location>
        <begin position="45"/>
        <end position="67"/>
    </location>
</feature>
<dbReference type="Pfam" id="PF07690">
    <property type="entry name" value="MFS_1"/>
    <property type="match status" value="1"/>
</dbReference>
<evidence type="ECO:0000259" key="8">
    <source>
        <dbReference type="PROSITE" id="PS50850"/>
    </source>
</evidence>
<dbReference type="RefSeq" id="WP_088906061.1">
    <property type="nucleotide sequence ID" value="NZ_CP018145.1"/>
</dbReference>
<dbReference type="SUPFAM" id="SSF103473">
    <property type="entry name" value="MFS general substrate transporter"/>
    <property type="match status" value="1"/>
</dbReference>
<feature type="transmembrane region" description="Helical" evidence="7">
    <location>
        <begin position="216"/>
        <end position="239"/>
    </location>
</feature>
<dbReference type="Pfam" id="PF00083">
    <property type="entry name" value="Sugar_tr"/>
    <property type="match status" value="1"/>
</dbReference>
<comment type="subcellular location">
    <subcellularLocation>
        <location evidence="1">Cell membrane</location>
        <topology evidence="1">Multi-pass membrane protein</topology>
    </subcellularLocation>
</comment>
<keyword evidence="5 7" id="KW-1133">Transmembrane helix</keyword>
<evidence type="ECO:0000256" key="6">
    <source>
        <dbReference type="ARBA" id="ARBA00023136"/>
    </source>
</evidence>
<dbReference type="InterPro" id="IPR036259">
    <property type="entry name" value="MFS_trans_sf"/>
</dbReference>
<evidence type="ECO:0000313" key="9">
    <source>
        <dbReference type="EMBL" id="ASJ52127.1"/>
    </source>
</evidence>
<dbReference type="PROSITE" id="PS50850">
    <property type="entry name" value="MFS"/>
    <property type="match status" value="1"/>
</dbReference>
<dbReference type="InterPro" id="IPR001958">
    <property type="entry name" value="Tet-R_TetA/multi-R_MdtG-like"/>
</dbReference>
<feature type="transmembrane region" description="Helical" evidence="7">
    <location>
        <begin position="284"/>
        <end position="302"/>
    </location>
</feature>
<dbReference type="PRINTS" id="PR01035">
    <property type="entry name" value="TCRTETA"/>
</dbReference>
<feature type="transmembrane region" description="Helical" evidence="7">
    <location>
        <begin position="342"/>
        <end position="367"/>
    </location>
</feature>
<feature type="transmembrane region" description="Helical" evidence="7">
    <location>
        <begin position="373"/>
        <end position="393"/>
    </location>
</feature>
<evidence type="ECO:0000256" key="4">
    <source>
        <dbReference type="ARBA" id="ARBA00022692"/>
    </source>
</evidence>
<feature type="transmembrane region" description="Helical" evidence="7">
    <location>
        <begin position="104"/>
        <end position="126"/>
    </location>
</feature>
<keyword evidence="3" id="KW-1003">Cell membrane</keyword>
<dbReference type="GO" id="GO:0022857">
    <property type="term" value="F:transmembrane transporter activity"/>
    <property type="evidence" value="ECO:0007669"/>
    <property type="project" value="InterPro"/>
</dbReference>
<dbReference type="Proteomes" id="UP000197781">
    <property type="component" value="Chromosome"/>
</dbReference>
<feature type="domain" description="Major facilitator superfamily (MFS) profile" evidence="8">
    <location>
        <begin position="7"/>
        <end position="396"/>
    </location>
</feature>
<organism evidence="9 10">
    <name type="scientific">Brevibacillus formosus</name>
    <dbReference type="NCBI Taxonomy" id="54913"/>
    <lineage>
        <taxon>Bacteria</taxon>
        <taxon>Bacillati</taxon>
        <taxon>Bacillota</taxon>
        <taxon>Bacilli</taxon>
        <taxon>Bacillales</taxon>
        <taxon>Paenibacillaceae</taxon>
        <taxon>Brevibacillus</taxon>
    </lineage>
</organism>
<keyword evidence="6 7" id="KW-0472">Membrane</keyword>
<dbReference type="Gene3D" id="1.20.1720.10">
    <property type="entry name" value="Multidrug resistance protein D"/>
    <property type="match status" value="1"/>
</dbReference>
<feature type="transmembrane region" description="Helical" evidence="7">
    <location>
        <begin position="133"/>
        <end position="154"/>
    </location>
</feature>
<dbReference type="PANTHER" id="PTHR43414">
    <property type="entry name" value="MULTIDRUG RESISTANCE PROTEIN MDTG"/>
    <property type="match status" value="1"/>
</dbReference>
<sequence length="406" mass="44335">MEIWRRNLYVLCGSLFFVMVAMSMIMPFLPLYIQQDFGIEDPHQVTAWAGIIFGANFLTAGLVSPIWGNLADKHGRKIMILRSGFFMSITMAMTGFAGSLWQLLALRLLNGLVGGIIPASTALVASSVPKERIGWATGLLQSFITAGTIMGPLFGGVLAEKIGFRMIFVITGCVLLLATLVITFTVKENFVPPEKKEQSSLREDFQMIFSSKELPALFFVTVMIQFALFSIIPVLPIYISQLLGSEGAKVALWAGIVQACMGIANVFASPQLGRLGDRFGSQKVLLFSLLAAAIVFIPQGLVHTVWQLVVLRFLLGLSLGGLHPSVNALLRRATPVHMVSRVYGYNNSFVSIGSMLGPMIGGFLAGYVSISGVFYMTSAFLFINAGWVYYSFFRNKSVQHPDSGIE</sequence>
<gene>
    <name evidence="9" type="ORF">BP422_00300</name>
</gene>
<feature type="transmembrane region" description="Helical" evidence="7">
    <location>
        <begin position="79"/>
        <end position="98"/>
    </location>
</feature>
<dbReference type="PANTHER" id="PTHR43414:SF6">
    <property type="entry name" value="MULTIDRUG RESISTANCE PROTEIN MDTG"/>
    <property type="match status" value="1"/>
</dbReference>
<evidence type="ECO:0000256" key="5">
    <source>
        <dbReference type="ARBA" id="ARBA00022989"/>
    </source>
</evidence>
<evidence type="ECO:0000256" key="7">
    <source>
        <dbReference type="SAM" id="Phobius"/>
    </source>
</evidence>
<feature type="transmembrane region" description="Helical" evidence="7">
    <location>
        <begin position="7"/>
        <end position="33"/>
    </location>
</feature>
<dbReference type="GO" id="GO:0005886">
    <property type="term" value="C:plasma membrane"/>
    <property type="evidence" value="ECO:0007669"/>
    <property type="project" value="UniProtKB-SubCell"/>
</dbReference>
<dbReference type="InterPro" id="IPR011701">
    <property type="entry name" value="MFS"/>
</dbReference>
<dbReference type="AlphaFoldDB" id="A0A220MAW5"/>
<feature type="transmembrane region" description="Helical" evidence="7">
    <location>
        <begin position="166"/>
        <end position="186"/>
    </location>
</feature>
<evidence type="ECO:0000313" key="10">
    <source>
        <dbReference type="Proteomes" id="UP000197781"/>
    </source>
</evidence>
<proteinExistence type="predicted"/>